<dbReference type="SUPFAM" id="SSF50022">
    <property type="entry name" value="ISP domain"/>
    <property type="match status" value="1"/>
</dbReference>
<dbReference type="RefSeq" id="WP_161720793.1">
    <property type="nucleotide sequence ID" value="NZ_JAAAPO010000008.1"/>
</dbReference>
<evidence type="ECO:0000256" key="4">
    <source>
        <dbReference type="ARBA" id="ARBA00023002"/>
    </source>
</evidence>
<dbReference type="Proteomes" id="UP000753724">
    <property type="component" value="Unassembled WGS sequence"/>
</dbReference>
<dbReference type="CDD" id="cd08882">
    <property type="entry name" value="RHO_alpha_C_MupW-like"/>
    <property type="match status" value="1"/>
</dbReference>
<dbReference type="InterPro" id="IPR001663">
    <property type="entry name" value="Rng_hydr_dOase-A"/>
</dbReference>
<dbReference type="PANTHER" id="PTHR43756:SF5">
    <property type="entry name" value="CHOLINE MONOOXYGENASE, CHLOROPLASTIC"/>
    <property type="match status" value="1"/>
</dbReference>
<gene>
    <name evidence="9" type="ORF">GTZ99_16255</name>
</gene>
<dbReference type="EMBL" id="JAAAPO010000008">
    <property type="protein sequence ID" value="NBC38104.1"/>
    <property type="molecule type" value="Genomic_DNA"/>
</dbReference>
<dbReference type="PANTHER" id="PTHR43756">
    <property type="entry name" value="CHOLINE MONOOXYGENASE, CHLOROPLASTIC"/>
    <property type="match status" value="1"/>
</dbReference>
<sequence length="489" mass="54875">MAHSDTQSKSGAPGPDTAGLPVGEGISWLELMAQDSKPSPDVLVTPSYQNRGNKPLSAKRYTSPAFAELEREKMWPRVWQFAAREEDLPEPGDYVVYEIAGRSYIISRQEDGSVRAMHNVCLHRGRKLRDNDGHADRFVCPFHGFAWNKDGSFDQMPCKWDFAHLSKEELQLPEAEVGHWGGYIFIREEKGGPTLEEYLAPLPEHFKRWRHEECTTVLWVGKEVPANWKVVSEAFMEAWHTIVTHPQLLPFTGDCNSAYWAWGDNINVNLVPFGILSPHLDPEGKSQQWIVDQFVKFNGRSADNYEADGGGGSGADPYAIKVPEGQTAREALGAAMRQAYTEQSGYDHSDATDAELLDALVYNVFPNFAPWGGYMPNIVYRWRPGKTPDTCIMEVRVLSRVKKGEKIPRGAPMIYLTLDQKWTEAPLGVLGDVLEQDMDNLPYVQDGLHASKNGLVQLANYQEIRIRQFQQTLDKYLGIAEGSDGTDAA</sequence>
<feature type="region of interest" description="Disordered" evidence="7">
    <location>
        <begin position="37"/>
        <end position="56"/>
    </location>
</feature>
<dbReference type="InterPro" id="IPR036922">
    <property type="entry name" value="Rieske_2Fe-2S_sf"/>
</dbReference>
<feature type="compositionally biased region" description="Polar residues" evidence="7">
    <location>
        <begin position="1"/>
        <end position="10"/>
    </location>
</feature>
<evidence type="ECO:0000259" key="8">
    <source>
        <dbReference type="PROSITE" id="PS51296"/>
    </source>
</evidence>
<feature type="domain" description="Rieske" evidence="8">
    <location>
        <begin position="79"/>
        <end position="186"/>
    </location>
</feature>
<dbReference type="PRINTS" id="PR00090">
    <property type="entry name" value="RNGDIOXGNASE"/>
</dbReference>
<comment type="cofactor">
    <cofactor evidence="1">
        <name>Fe cation</name>
        <dbReference type="ChEBI" id="CHEBI:24875"/>
    </cofactor>
</comment>
<dbReference type="PROSITE" id="PS51296">
    <property type="entry name" value="RIESKE"/>
    <property type="match status" value="1"/>
</dbReference>
<evidence type="ECO:0000256" key="5">
    <source>
        <dbReference type="ARBA" id="ARBA00023004"/>
    </source>
</evidence>
<reference evidence="10" key="1">
    <citation type="submission" date="2020-01" db="EMBL/GenBank/DDBJ databases">
        <title>Sphingomonas sp. strain CSW-10.</title>
        <authorList>
            <person name="Chen W.-M."/>
        </authorList>
    </citation>
    <scope>NUCLEOTIDE SEQUENCE [LARGE SCALE GENOMIC DNA]</scope>
    <source>
        <strain evidence="10">FSY-8</strain>
    </source>
</reference>
<keyword evidence="4" id="KW-0560">Oxidoreductase</keyword>
<evidence type="ECO:0000256" key="2">
    <source>
        <dbReference type="ARBA" id="ARBA00022714"/>
    </source>
</evidence>
<evidence type="ECO:0000313" key="10">
    <source>
        <dbReference type="Proteomes" id="UP000753724"/>
    </source>
</evidence>
<evidence type="ECO:0000256" key="6">
    <source>
        <dbReference type="ARBA" id="ARBA00023014"/>
    </source>
</evidence>
<proteinExistence type="predicted"/>
<dbReference type="Pfam" id="PF00848">
    <property type="entry name" value="Ring_hydroxyl_A"/>
    <property type="match status" value="1"/>
</dbReference>
<comment type="caution">
    <text evidence="9">The sequence shown here is derived from an EMBL/GenBank/DDBJ whole genome shotgun (WGS) entry which is preliminary data.</text>
</comment>
<keyword evidence="3" id="KW-0479">Metal-binding</keyword>
<evidence type="ECO:0000256" key="1">
    <source>
        <dbReference type="ARBA" id="ARBA00001962"/>
    </source>
</evidence>
<keyword evidence="2" id="KW-0001">2Fe-2S</keyword>
<dbReference type="InterPro" id="IPR015879">
    <property type="entry name" value="Ring_hydroxy_dOase_asu_C_dom"/>
</dbReference>
<keyword evidence="10" id="KW-1185">Reference proteome</keyword>
<dbReference type="SUPFAM" id="SSF55961">
    <property type="entry name" value="Bet v1-like"/>
    <property type="match status" value="1"/>
</dbReference>
<dbReference type="CDD" id="cd03469">
    <property type="entry name" value="Rieske_RO_Alpha_N"/>
    <property type="match status" value="1"/>
</dbReference>
<dbReference type="Gene3D" id="3.90.380.10">
    <property type="entry name" value="Naphthalene 1,2-dioxygenase Alpha Subunit, Chain A, domain 1"/>
    <property type="match status" value="1"/>
</dbReference>
<evidence type="ECO:0000313" key="9">
    <source>
        <dbReference type="EMBL" id="NBC38104.1"/>
    </source>
</evidence>
<evidence type="ECO:0000256" key="3">
    <source>
        <dbReference type="ARBA" id="ARBA00022723"/>
    </source>
</evidence>
<keyword evidence="5" id="KW-0408">Iron</keyword>
<dbReference type="InterPro" id="IPR017941">
    <property type="entry name" value="Rieske_2Fe-2S"/>
</dbReference>
<accession>A0ABW9XI24</accession>
<keyword evidence="6" id="KW-0411">Iron-sulfur</keyword>
<dbReference type="Gene3D" id="2.102.10.10">
    <property type="entry name" value="Rieske [2Fe-2S] iron-sulphur domain"/>
    <property type="match status" value="1"/>
</dbReference>
<name>A0ABW9XI24_9SPHN</name>
<feature type="region of interest" description="Disordered" evidence="7">
    <location>
        <begin position="1"/>
        <end position="22"/>
    </location>
</feature>
<dbReference type="Pfam" id="PF00355">
    <property type="entry name" value="Rieske"/>
    <property type="match status" value="1"/>
</dbReference>
<protein>
    <submittedName>
        <fullName evidence="9">Rieske 2Fe-2S domain-containing protein</fullName>
    </submittedName>
</protein>
<evidence type="ECO:0000256" key="7">
    <source>
        <dbReference type="SAM" id="MobiDB-lite"/>
    </source>
</evidence>
<organism evidence="9 10">
    <name type="scientific">Novosphingobium ovatum</name>
    <dbReference type="NCBI Taxonomy" id="1908523"/>
    <lineage>
        <taxon>Bacteria</taxon>
        <taxon>Pseudomonadati</taxon>
        <taxon>Pseudomonadota</taxon>
        <taxon>Alphaproteobacteria</taxon>
        <taxon>Sphingomonadales</taxon>
        <taxon>Sphingomonadaceae</taxon>
        <taxon>Novosphingobium</taxon>
    </lineage>
</organism>